<dbReference type="CDD" id="cd20035">
    <property type="entry name" value="FH_FOXQ2-like"/>
    <property type="match status" value="1"/>
</dbReference>
<dbReference type="GO" id="GO:0000978">
    <property type="term" value="F:RNA polymerase II cis-regulatory region sequence-specific DNA binding"/>
    <property type="evidence" value="ECO:0007669"/>
    <property type="project" value="TreeGrafter"/>
</dbReference>
<dbReference type="PANTHER" id="PTHR11829:SF142">
    <property type="entry name" value="FORK-HEAD DOMAIN-CONTAINING PROTEIN"/>
    <property type="match status" value="1"/>
</dbReference>
<evidence type="ECO:0000313" key="5">
    <source>
        <dbReference type="Proteomes" id="UP000694620"/>
    </source>
</evidence>
<dbReference type="Proteomes" id="UP000694620">
    <property type="component" value="Chromosome 1"/>
</dbReference>
<dbReference type="InterPro" id="IPR050211">
    <property type="entry name" value="FOX_domain-containing"/>
</dbReference>
<evidence type="ECO:0000259" key="3">
    <source>
        <dbReference type="PROSITE" id="PS50039"/>
    </source>
</evidence>
<name>A0A8C4RJJ7_ERPCA</name>
<accession>A0A8C4RJJ7</accession>
<dbReference type="PROSITE" id="PS50039">
    <property type="entry name" value="FORK_HEAD_3"/>
    <property type="match status" value="1"/>
</dbReference>
<reference evidence="4" key="2">
    <citation type="submission" date="2025-08" db="UniProtKB">
        <authorList>
            <consortium name="Ensembl"/>
        </authorList>
    </citation>
    <scope>IDENTIFICATION</scope>
</reference>
<comment type="subcellular location">
    <subcellularLocation>
        <location evidence="2">Nucleus</location>
    </subcellularLocation>
</comment>
<reference evidence="4" key="3">
    <citation type="submission" date="2025-09" db="UniProtKB">
        <authorList>
            <consortium name="Ensembl"/>
        </authorList>
    </citation>
    <scope>IDENTIFICATION</scope>
</reference>
<keyword evidence="2" id="KW-0539">Nucleus</keyword>
<protein>
    <recommendedName>
        <fullName evidence="3">Fork-head domain-containing protein</fullName>
    </recommendedName>
</protein>
<reference evidence="4" key="1">
    <citation type="submission" date="2021-06" db="EMBL/GenBank/DDBJ databases">
        <authorList>
            <consortium name="Wellcome Sanger Institute Data Sharing"/>
        </authorList>
    </citation>
    <scope>NUCLEOTIDE SEQUENCE [LARGE SCALE GENOMIC DNA]</scope>
</reference>
<evidence type="ECO:0000313" key="4">
    <source>
        <dbReference type="Ensembl" id="ENSECRP00000003073.1"/>
    </source>
</evidence>
<sequence>MTSRKYHVKLFGLVLACQEENTKDIGCQDKMYSQPHPDVIHKSTLVKPSLFYISLIATAILSSPQKKLSLASIYNCIEEQHPFYQAQGQGWRNSVQHNLSLNDCFIKVGRCEDGKGHYWGIHPAYLKDITHGDFKKHRRVKKKELQKEVNAHILNIVHPYKACPHCSWPQAFFTRSYSISSTPLWQCSLLSVSQFCKTHDFRFTPENNRELVHLSCQTLGQNKACLKESGDGKGKERNETEL</sequence>
<dbReference type="GO" id="GO:0000981">
    <property type="term" value="F:DNA-binding transcription factor activity, RNA polymerase II-specific"/>
    <property type="evidence" value="ECO:0007669"/>
    <property type="project" value="TreeGrafter"/>
</dbReference>
<dbReference type="InterPro" id="IPR036390">
    <property type="entry name" value="WH_DNA-bd_sf"/>
</dbReference>
<dbReference type="Pfam" id="PF00250">
    <property type="entry name" value="Forkhead"/>
    <property type="match status" value="1"/>
</dbReference>
<dbReference type="PANTHER" id="PTHR11829">
    <property type="entry name" value="FORKHEAD BOX PROTEIN"/>
    <property type="match status" value="1"/>
</dbReference>
<dbReference type="InterPro" id="IPR047519">
    <property type="entry name" value="FH_FOXQ2-like"/>
</dbReference>
<dbReference type="GO" id="GO:0009653">
    <property type="term" value="P:anatomical structure morphogenesis"/>
    <property type="evidence" value="ECO:0007669"/>
    <property type="project" value="TreeGrafter"/>
</dbReference>
<dbReference type="InterPro" id="IPR001766">
    <property type="entry name" value="Fork_head_dom"/>
</dbReference>
<organism evidence="4 5">
    <name type="scientific">Erpetoichthys calabaricus</name>
    <name type="common">Rope fish</name>
    <name type="synonym">Calamoichthys calabaricus</name>
    <dbReference type="NCBI Taxonomy" id="27687"/>
    <lineage>
        <taxon>Eukaryota</taxon>
        <taxon>Metazoa</taxon>
        <taxon>Chordata</taxon>
        <taxon>Craniata</taxon>
        <taxon>Vertebrata</taxon>
        <taxon>Euteleostomi</taxon>
        <taxon>Actinopterygii</taxon>
        <taxon>Polypteriformes</taxon>
        <taxon>Polypteridae</taxon>
        <taxon>Erpetoichthys</taxon>
    </lineage>
</organism>
<feature type="domain" description="Fork-head" evidence="3">
    <location>
        <begin position="47"/>
        <end position="139"/>
    </location>
</feature>
<keyword evidence="1 2" id="KW-0238">DNA-binding</keyword>
<dbReference type="AlphaFoldDB" id="A0A8C4RJJ7"/>
<dbReference type="SUPFAM" id="SSF46785">
    <property type="entry name" value="Winged helix' DNA-binding domain"/>
    <property type="match status" value="1"/>
</dbReference>
<dbReference type="GO" id="GO:0005634">
    <property type="term" value="C:nucleus"/>
    <property type="evidence" value="ECO:0007669"/>
    <property type="project" value="UniProtKB-SubCell"/>
</dbReference>
<dbReference type="Ensembl" id="ENSECRT00000003122.1">
    <property type="protein sequence ID" value="ENSECRP00000003073.1"/>
    <property type="gene ID" value="ENSECRG00000002090.1"/>
</dbReference>
<dbReference type="Gene3D" id="1.10.10.10">
    <property type="entry name" value="Winged helix-like DNA-binding domain superfamily/Winged helix DNA-binding domain"/>
    <property type="match status" value="1"/>
</dbReference>
<dbReference type="GO" id="GO:0030154">
    <property type="term" value="P:cell differentiation"/>
    <property type="evidence" value="ECO:0007669"/>
    <property type="project" value="TreeGrafter"/>
</dbReference>
<evidence type="ECO:0000256" key="1">
    <source>
        <dbReference type="ARBA" id="ARBA00023125"/>
    </source>
</evidence>
<dbReference type="GeneTree" id="ENSGT00940000166634"/>
<proteinExistence type="predicted"/>
<feature type="DNA-binding region" description="Fork-head" evidence="2">
    <location>
        <begin position="47"/>
        <end position="139"/>
    </location>
</feature>
<evidence type="ECO:0000256" key="2">
    <source>
        <dbReference type="PROSITE-ProRule" id="PRU00089"/>
    </source>
</evidence>
<dbReference type="InterPro" id="IPR036388">
    <property type="entry name" value="WH-like_DNA-bd_sf"/>
</dbReference>
<keyword evidence="5" id="KW-1185">Reference proteome</keyword>
<dbReference type="SMART" id="SM00339">
    <property type="entry name" value="FH"/>
    <property type="match status" value="1"/>
</dbReference>
<dbReference type="PRINTS" id="PR00053">
    <property type="entry name" value="FORKHEAD"/>
</dbReference>